<feature type="chain" id="PRO_5021432154" evidence="1">
    <location>
        <begin position="25"/>
        <end position="76"/>
    </location>
</feature>
<dbReference type="Proteomes" id="UP000499080">
    <property type="component" value="Unassembled WGS sequence"/>
</dbReference>
<organism evidence="2 3">
    <name type="scientific">Araneus ventricosus</name>
    <name type="common">Orbweaver spider</name>
    <name type="synonym">Epeira ventricosa</name>
    <dbReference type="NCBI Taxonomy" id="182803"/>
    <lineage>
        <taxon>Eukaryota</taxon>
        <taxon>Metazoa</taxon>
        <taxon>Ecdysozoa</taxon>
        <taxon>Arthropoda</taxon>
        <taxon>Chelicerata</taxon>
        <taxon>Arachnida</taxon>
        <taxon>Araneae</taxon>
        <taxon>Araneomorphae</taxon>
        <taxon>Entelegynae</taxon>
        <taxon>Araneoidea</taxon>
        <taxon>Araneidae</taxon>
        <taxon>Araneus</taxon>
    </lineage>
</organism>
<evidence type="ECO:0000256" key="1">
    <source>
        <dbReference type="SAM" id="SignalP"/>
    </source>
</evidence>
<dbReference type="AlphaFoldDB" id="A0A4Y2HA70"/>
<accession>A0A4Y2HA70</accession>
<proteinExistence type="predicted"/>
<sequence length="76" mass="7458">MKHFAASIVLCFLGILVLSQGNQAAGNYGGGQGGGNYYGGGQGGGNNGGCPPANCPAFCSIGTDDNGCPECICIQN</sequence>
<reference evidence="2 3" key="1">
    <citation type="journal article" date="2019" name="Sci. Rep.">
        <title>Orb-weaving spider Araneus ventricosus genome elucidates the spidroin gene catalogue.</title>
        <authorList>
            <person name="Kono N."/>
            <person name="Nakamura H."/>
            <person name="Ohtoshi R."/>
            <person name="Moran D.A.P."/>
            <person name="Shinohara A."/>
            <person name="Yoshida Y."/>
            <person name="Fujiwara M."/>
            <person name="Mori M."/>
            <person name="Tomita M."/>
            <person name="Arakawa K."/>
        </authorList>
    </citation>
    <scope>NUCLEOTIDE SEQUENCE [LARGE SCALE GENOMIC DNA]</scope>
</reference>
<comment type="caution">
    <text evidence="2">The sequence shown here is derived from an EMBL/GenBank/DDBJ whole genome shotgun (WGS) entry which is preliminary data.</text>
</comment>
<feature type="signal peptide" evidence="1">
    <location>
        <begin position="1"/>
        <end position="24"/>
    </location>
</feature>
<keyword evidence="1" id="KW-0732">Signal</keyword>
<gene>
    <name evidence="2" type="ORF">AVEN_157934_1</name>
</gene>
<dbReference type="EMBL" id="BGPR01001810">
    <property type="protein sequence ID" value="GBM62321.1"/>
    <property type="molecule type" value="Genomic_DNA"/>
</dbReference>
<evidence type="ECO:0000313" key="3">
    <source>
        <dbReference type="Proteomes" id="UP000499080"/>
    </source>
</evidence>
<protein>
    <submittedName>
        <fullName evidence="2">Uncharacterized protein</fullName>
    </submittedName>
</protein>
<name>A0A4Y2HA70_ARAVE</name>
<keyword evidence="3" id="KW-1185">Reference proteome</keyword>
<evidence type="ECO:0000313" key="2">
    <source>
        <dbReference type="EMBL" id="GBM62321.1"/>
    </source>
</evidence>